<dbReference type="InterPro" id="IPR011527">
    <property type="entry name" value="ABC1_TM_dom"/>
</dbReference>
<dbReference type="Gene3D" id="3.40.50.300">
    <property type="entry name" value="P-loop containing nucleotide triphosphate hydrolases"/>
    <property type="match status" value="1"/>
</dbReference>
<keyword evidence="5 7" id="KW-1133">Transmembrane helix</keyword>
<dbReference type="Proteomes" id="UP000094741">
    <property type="component" value="Unassembled WGS sequence"/>
</dbReference>
<evidence type="ECO:0000256" key="7">
    <source>
        <dbReference type="SAM" id="Phobius"/>
    </source>
</evidence>
<reference evidence="10 11" key="1">
    <citation type="journal article" date="2012" name="Science">
        <title>Ecological populations of bacteria act as socially cohesive units of antibiotic production and resistance.</title>
        <authorList>
            <person name="Cordero O.X."/>
            <person name="Wildschutte H."/>
            <person name="Kirkup B."/>
            <person name="Proehl S."/>
            <person name="Ngo L."/>
            <person name="Hussain F."/>
            <person name="Le Roux F."/>
            <person name="Mincer T."/>
            <person name="Polz M.F."/>
        </authorList>
    </citation>
    <scope>NUCLEOTIDE SEQUENCE [LARGE SCALE GENOMIC DNA]</scope>
    <source>
        <strain evidence="10 11">ZF-129</strain>
    </source>
</reference>
<feature type="transmembrane region" description="Helical" evidence="7">
    <location>
        <begin position="158"/>
        <end position="178"/>
    </location>
</feature>
<name>A0A1E5BFC2_9VIBR</name>
<feature type="transmembrane region" description="Helical" evidence="7">
    <location>
        <begin position="242"/>
        <end position="260"/>
    </location>
</feature>
<dbReference type="PROSITE" id="PS50929">
    <property type="entry name" value="ABC_TM1F"/>
    <property type="match status" value="1"/>
</dbReference>
<evidence type="ECO:0000256" key="5">
    <source>
        <dbReference type="ARBA" id="ARBA00022989"/>
    </source>
</evidence>
<dbReference type="AlphaFoldDB" id="A0A1E5BFC2"/>
<comment type="caution">
    <text evidence="10">The sequence shown here is derived from an EMBL/GenBank/DDBJ whole genome shotgun (WGS) entry which is preliminary data.</text>
</comment>
<evidence type="ECO:0000256" key="6">
    <source>
        <dbReference type="ARBA" id="ARBA00023136"/>
    </source>
</evidence>
<dbReference type="InterPro" id="IPR036640">
    <property type="entry name" value="ABC1_TM_sf"/>
</dbReference>
<evidence type="ECO:0000256" key="3">
    <source>
        <dbReference type="ARBA" id="ARBA00022741"/>
    </source>
</evidence>
<feature type="domain" description="ABC transporter" evidence="8">
    <location>
        <begin position="326"/>
        <end position="561"/>
    </location>
</feature>
<feature type="transmembrane region" description="Helical" evidence="7">
    <location>
        <begin position="21"/>
        <end position="43"/>
    </location>
</feature>
<protein>
    <recommendedName>
        <fullName evidence="12">ABC transporter ATP-binding protein</fullName>
    </recommendedName>
</protein>
<proteinExistence type="predicted"/>
<feature type="transmembrane region" description="Helical" evidence="7">
    <location>
        <begin position="63"/>
        <end position="83"/>
    </location>
</feature>
<accession>A0A1E5BFC2</accession>
<dbReference type="Gene3D" id="1.20.1560.10">
    <property type="entry name" value="ABC transporter type 1, transmembrane domain"/>
    <property type="match status" value="1"/>
</dbReference>
<evidence type="ECO:0000313" key="11">
    <source>
        <dbReference type="Proteomes" id="UP000094741"/>
    </source>
</evidence>
<dbReference type="OrthoDB" id="9806127at2"/>
<dbReference type="PROSITE" id="PS50893">
    <property type="entry name" value="ABC_TRANSPORTER_2"/>
    <property type="match status" value="1"/>
</dbReference>
<dbReference type="PANTHER" id="PTHR43394">
    <property type="entry name" value="ATP-DEPENDENT PERMEASE MDL1, MITOCHONDRIAL"/>
    <property type="match status" value="1"/>
</dbReference>
<keyword evidence="3" id="KW-0547">Nucleotide-binding</keyword>
<dbReference type="InterPro" id="IPR027417">
    <property type="entry name" value="P-loop_NTPase"/>
</dbReference>
<sequence>MRSNNTPKPSPRETFSRAEKQLKVSLLWVLFFSFFINIFVLALPFYSLQVFDRVLTSQSLDTLWLLSIITIAFIILHAVLDWIRQRMLLSASEQWSSHIGASLHGASIFASSDSNTNNAQIINLMKGVRNTLSSSLSPLFDTPWTPLILLFLVGLHPLYGVICVFVIALLIGLAMLNFHYRSKANLQQLSLTQTSIEDTNSVRAMGMTKNIAAITSAQDSTVYKKMVIGLGQSTNIASASKFLRALAQVSLVAIGAILVIEREITAGAMIAATMLSARVFSPYEALVSNLYPWINANRYWKELVSITLSYPKEPQEASLPAAQGKLTAENVMLLYPDSNKPFLSRINIDIPSGSCIAIVGDSGSGKSTLLKALAGLIKPSLGQVRLDGATYLQWYSEELADVLGYYSTDSQFLPGSIIENLSLFQSEYDVENVYNACKALGLHEQILKWPKGYETDITKDIRPSSSEYHKLLLARTLFSTPKVLIWDQPNAFLGPTDERLLHQILVVRKRMGLTTIFTTNQSSLLGFSDRIIFLENGTIKSDTETKKIAAAQKIPMKKVSNNG</sequence>
<gene>
    <name evidence="10" type="ORF">A1QO_07725</name>
</gene>
<dbReference type="GO" id="GO:0016887">
    <property type="term" value="F:ATP hydrolysis activity"/>
    <property type="evidence" value="ECO:0007669"/>
    <property type="project" value="InterPro"/>
</dbReference>
<evidence type="ECO:0000313" key="10">
    <source>
        <dbReference type="EMBL" id="OEE34497.1"/>
    </source>
</evidence>
<dbReference type="RefSeq" id="WP_017041634.1">
    <property type="nucleotide sequence ID" value="NZ_AJYQ02000090.1"/>
</dbReference>
<feature type="domain" description="ABC transmembrane type-1" evidence="9">
    <location>
        <begin position="27"/>
        <end position="295"/>
    </location>
</feature>
<evidence type="ECO:0000259" key="8">
    <source>
        <dbReference type="PROSITE" id="PS50893"/>
    </source>
</evidence>
<evidence type="ECO:0000256" key="1">
    <source>
        <dbReference type="ARBA" id="ARBA00004651"/>
    </source>
</evidence>
<dbReference type="SUPFAM" id="SSF52540">
    <property type="entry name" value="P-loop containing nucleoside triphosphate hydrolases"/>
    <property type="match status" value="1"/>
</dbReference>
<dbReference type="eggNOG" id="COG4618">
    <property type="taxonomic scope" value="Bacteria"/>
</dbReference>
<dbReference type="GO" id="GO:0015421">
    <property type="term" value="F:ABC-type oligopeptide transporter activity"/>
    <property type="evidence" value="ECO:0007669"/>
    <property type="project" value="TreeGrafter"/>
</dbReference>
<evidence type="ECO:0000256" key="2">
    <source>
        <dbReference type="ARBA" id="ARBA00022692"/>
    </source>
</evidence>
<dbReference type="EMBL" id="AJYQ02000090">
    <property type="protein sequence ID" value="OEE34497.1"/>
    <property type="molecule type" value="Genomic_DNA"/>
</dbReference>
<dbReference type="InterPro" id="IPR039421">
    <property type="entry name" value="Type_1_exporter"/>
</dbReference>
<evidence type="ECO:0008006" key="12">
    <source>
        <dbReference type="Google" id="ProtNLM"/>
    </source>
</evidence>
<keyword evidence="2 7" id="KW-0812">Transmembrane</keyword>
<evidence type="ECO:0000259" key="9">
    <source>
        <dbReference type="PROSITE" id="PS50929"/>
    </source>
</evidence>
<dbReference type="SMART" id="SM00382">
    <property type="entry name" value="AAA"/>
    <property type="match status" value="1"/>
</dbReference>
<dbReference type="GO" id="GO:0005524">
    <property type="term" value="F:ATP binding"/>
    <property type="evidence" value="ECO:0007669"/>
    <property type="project" value="UniProtKB-KW"/>
</dbReference>
<dbReference type="InterPro" id="IPR003439">
    <property type="entry name" value="ABC_transporter-like_ATP-bd"/>
</dbReference>
<keyword evidence="6 7" id="KW-0472">Membrane</keyword>
<evidence type="ECO:0000256" key="4">
    <source>
        <dbReference type="ARBA" id="ARBA00022840"/>
    </source>
</evidence>
<dbReference type="PANTHER" id="PTHR43394:SF1">
    <property type="entry name" value="ATP-BINDING CASSETTE SUB-FAMILY B MEMBER 10, MITOCHONDRIAL"/>
    <property type="match status" value="1"/>
</dbReference>
<dbReference type="SUPFAM" id="SSF90123">
    <property type="entry name" value="ABC transporter transmembrane region"/>
    <property type="match status" value="1"/>
</dbReference>
<dbReference type="InterPro" id="IPR003593">
    <property type="entry name" value="AAA+_ATPase"/>
</dbReference>
<comment type="subcellular location">
    <subcellularLocation>
        <location evidence="1">Cell membrane</location>
        <topology evidence="1">Multi-pass membrane protein</topology>
    </subcellularLocation>
</comment>
<feature type="transmembrane region" description="Helical" evidence="7">
    <location>
        <begin position="132"/>
        <end position="152"/>
    </location>
</feature>
<keyword evidence="4" id="KW-0067">ATP-binding</keyword>
<dbReference type="STRING" id="1187848.A1QO_07725"/>
<organism evidence="10 11">
    <name type="scientific">Vibrio genomosp. F10 str. ZF-129</name>
    <dbReference type="NCBI Taxonomy" id="1187848"/>
    <lineage>
        <taxon>Bacteria</taxon>
        <taxon>Pseudomonadati</taxon>
        <taxon>Pseudomonadota</taxon>
        <taxon>Gammaproteobacteria</taxon>
        <taxon>Vibrionales</taxon>
        <taxon>Vibrionaceae</taxon>
        <taxon>Vibrio</taxon>
    </lineage>
</organism>
<dbReference type="GO" id="GO:0005886">
    <property type="term" value="C:plasma membrane"/>
    <property type="evidence" value="ECO:0007669"/>
    <property type="project" value="UniProtKB-SubCell"/>
</dbReference>
<dbReference type="Pfam" id="PF00005">
    <property type="entry name" value="ABC_tran"/>
    <property type="match status" value="1"/>
</dbReference>